<proteinExistence type="predicted"/>
<dbReference type="Gene3D" id="3.40.50.2300">
    <property type="match status" value="2"/>
</dbReference>
<dbReference type="CDD" id="cd01392">
    <property type="entry name" value="HTH_LacI"/>
    <property type="match status" value="1"/>
</dbReference>
<feature type="domain" description="HTH lacI-type" evidence="4">
    <location>
        <begin position="2"/>
        <end position="45"/>
    </location>
</feature>
<keyword evidence="2 5" id="KW-0238">DNA-binding</keyword>
<evidence type="ECO:0000313" key="5">
    <source>
        <dbReference type="EMBL" id="HIS48319.1"/>
    </source>
</evidence>
<dbReference type="SUPFAM" id="SSF47413">
    <property type="entry name" value="lambda repressor-like DNA-binding domains"/>
    <property type="match status" value="1"/>
</dbReference>
<dbReference type="InterPro" id="IPR000843">
    <property type="entry name" value="HTH_LacI"/>
</dbReference>
<evidence type="ECO:0000256" key="1">
    <source>
        <dbReference type="ARBA" id="ARBA00023015"/>
    </source>
</evidence>
<evidence type="ECO:0000256" key="2">
    <source>
        <dbReference type="ARBA" id="ARBA00023125"/>
    </source>
</evidence>
<dbReference type="InterPro" id="IPR028082">
    <property type="entry name" value="Peripla_BP_I"/>
</dbReference>
<dbReference type="InterPro" id="IPR010982">
    <property type="entry name" value="Lambda_DNA-bd_dom_sf"/>
</dbReference>
<reference evidence="5" key="1">
    <citation type="submission" date="2020-10" db="EMBL/GenBank/DDBJ databases">
        <authorList>
            <person name="Gilroy R."/>
        </authorList>
    </citation>
    <scope>NUCLEOTIDE SEQUENCE</scope>
    <source>
        <strain evidence="5">CHK178-757</strain>
    </source>
</reference>
<organism evidence="5 6">
    <name type="scientific">Candidatus Scybalocola faecigallinarum</name>
    <dbReference type="NCBI Taxonomy" id="2840941"/>
    <lineage>
        <taxon>Bacteria</taxon>
        <taxon>Bacillati</taxon>
        <taxon>Bacillota</taxon>
        <taxon>Clostridia</taxon>
        <taxon>Lachnospirales</taxon>
        <taxon>Lachnospiraceae</taxon>
        <taxon>Lachnospiraceae incertae sedis</taxon>
        <taxon>Candidatus Scybalocola (ex Gilroy et al. 2021)</taxon>
    </lineage>
</organism>
<keyword evidence="1" id="KW-0805">Transcription regulation</keyword>
<evidence type="ECO:0000313" key="6">
    <source>
        <dbReference type="Proteomes" id="UP000823927"/>
    </source>
</evidence>
<dbReference type="GO" id="GO:0003700">
    <property type="term" value="F:DNA-binding transcription factor activity"/>
    <property type="evidence" value="ECO:0007669"/>
    <property type="project" value="TreeGrafter"/>
</dbReference>
<dbReference type="Pfam" id="PF00356">
    <property type="entry name" value="LacI"/>
    <property type="match status" value="1"/>
</dbReference>
<sequence>MVTLQDIAEKMGVSKGTVSKALNGASDISETLRKNILETAIAMGYSKIRREKTGEKKLCILIENIEYEMPHQFGYDFIIGFRQMAEPAGYTVDVVAADEKLQKSLPYDVFMLQNNYAGAYVLGFTLNDPWMKDFKVCRTPTALYDNYIKSNPNVASVGIDNAEGMDMAVTYLKKQGHKKIGYLSGALGSFIMQVRHKAFFNAMRQNGLHADASMSGASFYITESMQKHVPRLLNMGITAIICSHDMLANAAMIQCQQLGYDVPGDVSIIGFDDLPICAYTYPPLTSVRQNRLMLGKCGYSALSSLIDQVPIGTLHLHASLIVRESTAQAPKKDAGISTGSSAK</sequence>
<dbReference type="PROSITE" id="PS50932">
    <property type="entry name" value="HTH_LACI_2"/>
    <property type="match status" value="1"/>
</dbReference>
<dbReference type="Gene3D" id="1.10.260.40">
    <property type="entry name" value="lambda repressor-like DNA-binding domains"/>
    <property type="match status" value="1"/>
</dbReference>
<dbReference type="GO" id="GO:0000976">
    <property type="term" value="F:transcription cis-regulatory region binding"/>
    <property type="evidence" value="ECO:0007669"/>
    <property type="project" value="TreeGrafter"/>
</dbReference>
<accession>A0A9D1F6D7</accession>
<dbReference type="PANTHER" id="PTHR30146:SF109">
    <property type="entry name" value="HTH-TYPE TRANSCRIPTIONAL REGULATOR GALS"/>
    <property type="match status" value="1"/>
</dbReference>
<dbReference type="PANTHER" id="PTHR30146">
    <property type="entry name" value="LACI-RELATED TRANSCRIPTIONAL REPRESSOR"/>
    <property type="match status" value="1"/>
</dbReference>
<keyword evidence="3" id="KW-0804">Transcription</keyword>
<name>A0A9D1F6D7_9FIRM</name>
<dbReference type="CDD" id="cd06267">
    <property type="entry name" value="PBP1_LacI_sugar_binding-like"/>
    <property type="match status" value="1"/>
</dbReference>
<gene>
    <name evidence="5" type="ORF">IAB46_12330</name>
</gene>
<dbReference type="SUPFAM" id="SSF53822">
    <property type="entry name" value="Periplasmic binding protein-like I"/>
    <property type="match status" value="1"/>
</dbReference>
<dbReference type="InterPro" id="IPR046335">
    <property type="entry name" value="LacI/GalR-like_sensor"/>
</dbReference>
<comment type="caution">
    <text evidence="5">The sequence shown here is derived from an EMBL/GenBank/DDBJ whole genome shotgun (WGS) entry which is preliminary data.</text>
</comment>
<dbReference type="AlphaFoldDB" id="A0A9D1F6D7"/>
<dbReference type="Proteomes" id="UP000823927">
    <property type="component" value="Unassembled WGS sequence"/>
</dbReference>
<dbReference type="Pfam" id="PF13377">
    <property type="entry name" value="Peripla_BP_3"/>
    <property type="match status" value="1"/>
</dbReference>
<dbReference type="EMBL" id="DVIT01000052">
    <property type="protein sequence ID" value="HIS48319.1"/>
    <property type="molecule type" value="Genomic_DNA"/>
</dbReference>
<reference evidence="5" key="2">
    <citation type="journal article" date="2021" name="PeerJ">
        <title>Extensive microbial diversity within the chicken gut microbiome revealed by metagenomics and culture.</title>
        <authorList>
            <person name="Gilroy R."/>
            <person name="Ravi A."/>
            <person name="Getino M."/>
            <person name="Pursley I."/>
            <person name="Horton D.L."/>
            <person name="Alikhan N.F."/>
            <person name="Baker D."/>
            <person name="Gharbi K."/>
            <person name="Hall N."/>
            <person name="Watson M."/>
            <person name="Adriaenssens E.M."/>
            <person name="Foster-Nyarko E."/>
            <person name="Jarju S."/>
            <person name="Secka A."/>
            <person name="Antonio M."/>
            <person name="Oren A."/>
            <person name="Chaudhuri R.R."/>
            <person name="La Ragione R."/>
            <person name="Hildebrand F."/>
            <person name="Pallen M.J."/>
        </authorList>
    </citation>
    <scope>NUCLEOTIDE SEQUENCE</scope>
    <source>
        <strain evidence="5">CHK178-757</strain>
    </source>
</reference>
<dbReference type="SMART" id="SM00354">
    <property type="entry name" value="HTH_LACI"/>
    <property type="match status" value="1"/>
</dbReference>
<protein>
    <submittedName>
        <fullName evidence="5">LacI family DNA-binding transcriptional regulator</fullName>
    </submittedName>
</protein>
<evidence type="ECO:0000259" key="4">
    <source>
        <dbReference type="PROSITE" id="PS50932"/>
    </source>
</evidence>
<evidence type="ECO:0000256" key="3">
    <source>
        <dbReference type="ARBA" id="ARBA00023163"/>
    </source>
</evidence>